<keyword evidence="3" id="KW-1185">Reference proteome</keyword>
<sequence length="133" mass="14081">MSTCHSHKRAEEPSVPAVGDNEPPQGLTAGELMNPSQPSVDPQQTAKVFTQEHLGDQNMRAHGPQTVSIQGIISGSDSGHNLGGAPDKSDHISPDEGGTENKDSSFTIRASEVSKLCEEYGEIVLVEAMEATE</sequence>
<feature type="compositionally biased region" description="Basic and acidic residues" evidence="1">
    <location>
        <begin position="87"/>
        <end position="103"/>
    </location>
</feature>
<feature type="region of interest" description="Disordered" evidence="1">
    <location>
        <begin position="1"/>
        <end position="44"/>
    </location>
</feature>
<evidence type="ECO:0000313" key="3">
    <source>
        <dbReference type="Proteomes" id="UP000054279"/>
    </source>
</evidence>
<feature type="compositionally biased region" description="Low complexity" evidence="1">
    <location>
        <begin position="70"/>
        <end position="79"/>
    </location>
</feature>
<dbReference type="AlphaFoldDB" id="A0A0C9UGS3"/>
<dbReference type="HOGENOM" id="CLU_012886_3_0_1"/>
<gene>
    <name evidence="2" type="ORF">M422DRAFT_270590</name>
</gene>
<feature type="compositionally biased region" description="Polar residues" evidence="1">
    <location>
        <begin position="34"/>
        <end position="44"/>
    </location>
</feature>
<proteinExistence type="predicted"/>
<dbReference type="Proteomes" id="UP000054279">
    <property type="component" value="Unassembled WGS sequence"/>
</dbReference>
<feature type="region of interest" description="Disordered" evidence="1">
    <location>
        <begin position="70"/>
        <end position="108"/>
    </location>
</feature>
<organism evidence="2 3">
    <name type="scientific">Sphaerobolus stellatus (strain SS14)</name>
    <dbReference type="NCBI Taxonomy" id="990650"/>
    <lineage>
        <taxon>Eukaryota</taxon>
        <taxon>Fungi</taxon>
        <taxon>Dikarya</taxon>
        <taxon>Basidiomycota</taxon>
        <taxon>Agaricomycotina</taxon>
        <taxon>Agaricomycetes</taxon>
        <taxon>Phallomycetidae</taxon>
        <taxon>Geastrales</taxon>
        <taxon>Sphaerobolaceae</taxon>
        <taxon>Sphaerobolus</taxon>
    </lineage>
</organism>
<protein>
    <submittedName>
        <fullName evidence="2">Uncharacterized protein</fullName>
    </submittedName>
</protein>
<evidence type="ECO:0000256" key="1">
    <source>
        <dbReference type="SAM" id="MobiDB-lite"/>
    </source>
</evidence>
<reference evidence="2 3" key="1">
    <citation type="submission" date="2014-06" db="EMBL/GenBank/DDBJ databases">
        <title>Evolutionary Origins and Diversification of the Mycorrhizal Mutualists.</title>
        <authorList>
            <consortium name="DOE Joint Genome Institute"/>
            <consortium name="Mycorrhizal Genomics Consortium"/>
            <person name="Kohler A."/>
            <person name="Kuo A."/>
            <person name="Nagy L.G."/>
            <person name="Floudas D."/>
            <person name="Copeland A."/>
            <person name="Barry K.W."/>
            <person name="Cichocki N."/>
            <person name="Veneault-Fourrey C."/>
            <person name="LaButti K."/>
            <person name="Lindquist E.A."/>
            <person name="Lipzen A."/>
            <person name="Lundell T."/>
            <person name="Morin E."/>
            <person name="Murat C."/>
            <person name="Riley R."/>
            <person name="Ohm R."/>
            <person name="Sun H."/>
            <person name="Tunlid A."/>
            <person name="Henrissat B."/>
            <person name="Grigoriev I.V."/>
            <person name="Hibbett D.S."/>
            <person name="Martin F."/>
        </authorList>
    </citation>
    <scope>NUCLEOTIDE SEQUENCE [LARGE SCALE GENOMIC DNA]</scope>
    <source>
        <strain evidence="2 3">SS14</strain>
    </source>
</reference>
<dbReference type="EMBL" id="KN837313">
    <property type="protein sequence ID" value="KIJ28187.1"/>
    <property type="molecule type" value="Genomic_DNA"/>
</dbReference>
<accession>A0A0C9UGS3</accession>
<evidence type="ECO:0000313" key="2">
    <source>
        <dbReference type="EMBL" id="KIJ28187.1"/>
    </source>
</evidence>
<name>A0A0C9UGS3_SPHS4</name>